<evidence type="ECO:0000313" key="3">
    <source>
        <dbReference type="Proteomes" id="UP000612899"/>
    </source>
</evidence>
<keyword evidence="1" id="KW-0812">Transmembrane</keyword>
<evidence type="ECO:0000313" key="2">
    <source>
        <dbReference type="EMBL" id="GIH11137.1"/>
    </source>
</evidence>
<evidence type="ECO:0000256" key="1">
    <source>
        <dbReference type="SAM" id="Phobius"/>
    </source>
</evidence>
<feature type="transmembrane region" description="Helical" evidence="1">
    <location>
        <begin position="70"/>
        <end position="92"/>
    </location>
</feature>
<keyword evidence="1" id="KW-0472">Membrane</keyword>
<comment type="caution">
    <text evidence="2">The sequence shown here is derived from an EMBL/GenBank/DDBJ whole genome shotgun (WGS) entry which is preliminary data.</text>
</comment>
<keyword evidence="3" id="KW-1185">Reference proteome</keyword>
<accession>A0A8J3QK65</accession>
<name>A0A8J3QK65_9ACTN</name>
<reference evidence="2" key="1">
    <citation type="submission" date="2021-01" db="EMBL/GenBank/DDBJ databases">
        <title>Whole genome shotgun sequence of Rhizocola hellebori NBRC 109834.</title>
        <authorList>
            <person name="Komaki H."/>
            <person name="Tamura T."/>
        </authorList>
    </citation>
    <scope>NUCLEOTIDE SEQUENCE</scope>
    <source>
        <strain evidence="2">NBRC 109834</strain>
    </source>
</reference>
<keyword evidence="1" id="KW-1133">Transmembrane helix</keyword>
<sequence>MSDQVATILWAVGGLMLIGLLVFVAIFVKFVAKAAFGYARAKPYAATIVFCVAGGLGSFITAWFGAEMLIAAMVGAIAGLATFLLVAVELGAD</sequence>
<dbReference type="Proteomes" id="UP000612899">
    <property type="component" value="Unassembled WGS sequence"/>
</dbReference>
<feature type="transmembrane region" description="Helical" evidence="1">
    <location>
        <begin position="6"/>
        <end position="32"/>
    </location>
</feature>
<feature type="transmembrane region" description="Helical" evidence="1">
    <location>
        <begin position="44"/>
        <end position="64"/>
    </location>
</feature>
<dbReference type="RefSeq" id="WP_203914857.1">
    <property type="nucleotide sequence ID" value="NZ_BONY01000120.1"/>
</dbReference>
<protein>
    <submittedName>
        <fullName evidence="2">Uncharacterized protein</fullName>
    </submittedName>
</protein>
<organism evidence="2 3">
    <name type="scientific">Rhizocola hellebori</name>
    <dbReference type="NCBI Taxonomy" id="1392758"/>
    <lineage>
        <taxon>Bacteria</taxon>
        <taxon>Bacillati</taxon>
        <taxon>Actinomycetota</taxon>
        <taxon>Actinomycetes</taxon>
        <taxon>Micromonosporales</taxon>
        <taxon>Micromonosporaceae</taxon>
        <taxon>Rhizocola</taxon>
    </lineage>
</organism>
<proteinExistence type="predicted"/>
<gene>
    <name evidence="2" type="ORF">Rhe02_92040</name>
</gene>
<dbReference type="EMBL" id="BONY01000120">
    <property type="protein sequence ID" value="GIH11137.1"/>
    <property type="molecule type" value="Genomic_DNA"/>
</dbReference>
<dbReference type="AlphaFoldDB" id="A0A8J3QK65"/>